<accession>A6JFH6</accession>
<dbReference type="Proteomes" id="UP000234681">
    <property type="component" value="Chromosome 5"/>
</dbReference>
<name>A6JFH6_RAT</name>
<sequence length="15" mass="1771">MKLSMIFNLLSCFHS</sequence>
<evidence type="ECO:0000313" key="2">
    <source>
        <dbReference type="Proteomes" id="UP000234681"/>
    </source>
</evidence>
<gene>
    <name evidence="1" type="ORF">rCG_30411</name>
</gene>
<evidence type="ECO:0000313" key="1">
    <source>
        <dbReference type="EMBL" id="EDM11572.1"/>
    </source>
</evidence>
<organism evidence="1 2">
    <name type="scientific">Rattus norvegicus</name>
    <name type="common">Rat</name>
    <dbReference type="NCBI Taxonomy" id="10116"/>
    <lineage>
        <taxon>Eukaryota</taxon>
        <taxon>Metazoa</taxon>
        <taxon>Chordata</taxon>
        <taxon>Craniata</taxon>
        <taxon>Vertebrata</taxon>
        <taxon>Euteleostomi</taxon>
        <taxon>Mammalia</taxon>
        <taxon>Eutheria</taxon>
        <taxon>Euarchontoglires</taxon>
        <taxon>Glires</taxon>
        <taxon>Rodentia</taxon>
        <taxon>Myomorpha</taxon>
        <taxon>Muroidea</taxon>
        <taxon>Muridae</taxon>
        <taxon>Murinae</taxon>
        <taxon>Rattus</taxon>
    </lineage>
</organism>
<reference evidence="2" key="1">
    <citation type="submission" date="2005-09" db="EMBL/GenBank/DDBJ databases">
        <authorList>
            <person name="Mural R.J."/>
            <person name="Li P.W."/>
            <person name="Adams M.D."/>
            <person name="Amanatides P.G."/>
            <person name="Baden-Tillson H."/>
            <person name="Barnstead M."/>
            <person name="Chin S.H."/>
            <person name="Dew I."/>
            <person name="Evans C.A."/>
            <person name="Ferriera S."/>
            <person name="Flanigan M."/>
            <person name="Fosler C."/>
            <person name="Glodek A."/>
            <person name="Gu Z."/>
            <person name="Holt R.A."/>
            <person name="Jennings D."/>
            <person name="Kraft C.L."/>
            <person name="Lu F."/>
            <person name="Nguyen T."/>
            <person name="Nusskern D.R."/>
            <person name="Pfannkoch C.M."/>
            <person name="Sitter C."/>
            <person name="Sutton G.G."/>
            <person name="Venter J.C."/>
            <person name="Wang Z."/>
            <person name="Woodage T."/>
            <person name="Zheng X.H."/>
            <person name="Zhong F."/>
        </authorList>
    </citation>
    <scope>NUCLEOTIDE SEQUENCE [LARGE SCALE GENOMIC DNA]</scope>
    <source>
        <strain>BN</strain>
        <strain evidence="2">Sprague-Dawley</strain>
    </source>
</reference>
<proteinExistence type="predicted"/>
<protein>
    <submittedName>
        <fullName evidence="1">RCG30411, isoform CRA_c</fullName>
    </submittedName>
</protein>
<dbReference type="EMBL" id="CH473984">
    <property type="protein sequence ID" value="EDM11572.1"/>
    <property type="molecule type" value="Genomic_DNA"/>
</dbReference>